<accession>A0A9D1A2T8</accession>
<reference evidence="2" key="1">
    <citation type="submission" date="2020-10" db="EMBL/GenBank/DDBJ databases">
        <authorList>
            <person name="Gilroy R."/>
        </authorList>
    </citation>
    <scope>NUCLEOTIDE SEQUENCE</scope>
    <source>
        <strain evidence="2">CHK180-2868</strain>
    </source>
</reference>
<protein>
    <submittedName>
        <fullName evidence="2">Uncharacterized protein</fullName>
    </submittedName>
</protein>
<evidence type="ECO:0000256" key="1">
    <source>
        <dbReference type="SAM" id="Phobius"/>
    </source>
</evidence>
<dbReference type="EMBL" id="DVGC01000008">
    <property type="protein sequence ID" value="HIR04749.1"/>
    <property type="molecule type" value="Genomic_DNA"/>
</dbReference>
<proteinExistence type="predicted"/>
<evidence type="ECO:0000313" key="3">
    <source>
        <dbReference type="Proteomes" id="UP000824250"/>
    </source>
</evidence>
<reference evidence="2" key="2">
    <citation type="journal article" date="2021" name="PeerJ">
        <title>Extensive microbial diversity within the chicken gut microbiome revealed by metagenomics and culture.</title>
        <authorList>
            <person name="Gilroy R."/>
            <person name="Ravi A."/>
            <person name="Getino M."/>
            <person name="Pursley I."/>
            <person name="Horton D.L."/>
            <person name="Alikhan N.F."/>
            <person name="Baker D."/>
            <person name="Gharbi K."/>
            <person name="Hall N."/>
            <person name="Watson M."/>
            <person name="Adriaenssens E.M."/>
            <person name="Foster-Nyarko E."/>
            <person name="Jarju S."/>
            <person name="Secka A."/>
            <person name="Antonio M."/>
            <person name="Oren A."/>
            <person name="Chaudhuri R.R."/>
            <person name="La Ragione R."/>
            <person name="Hildebrand F."/>
            <person name="Pallen M.J."/>
        </authorList>
    </citation>
    <scope>NUCLEOTIDE SEQUENCE</scope>
    <source>
        <strain evidence="2">CHK180-2868</strain>
    </source>
</reference>
<evidence type="ECO:0000313" key="2">
    <source>
        <dbReference type="EMBL" id="HIR04749.1"/>
    </source>
</evidence>
<dbReference type="Proteomes" id="UP000824250">
    <property type="component" value="Unassembled WGS sequence"/>
</dbReference>
<dbReference type="PROSITE" id="PS51257">
    <property type="entry name" value="PROKAR_LIPOPROTEIN"/>
    <property type="match status" value="1"/>
</dbReference>
<comment type="caution">
    <text evidence="2">The sequence shown here is derived from an EMBL/GenBank/DDBJ whole genome shotgun (WGS) entry which is preliminary data.</text>
</comment>
<keyword evidence="1" id="KW-0812">Transmembrane</keyword>
<feature type="transmembrane region" description="Helical" evidence="1">
    <location>
        <begin position="7"/>
        <end position="23"/>
    </location>
</feature>
<gene>
    <name evidence="2" type="ORF">IAB28_02110</name>
</gene>
<sequence length="147" mass="17220">MKKRVNFFVSVLLLIMGCFLLNYDRMLEDMARTFTLSKWVFYQYLIIPTACLCAGYLLGQIVLWRGKTALNPIVEKIFRWLLLLLLFLYYALSIVLIADHFFEILPDMVSHRLNNLTLVVSEYFLLGFTLHGLLLSICMDRMLAGRR</sequence>
<dbReference type="AlphaFoldDB" id="A0A9D1A2T8"/>
<keyword evidence="1" id="KW-1133">Transmembrane helix</keyword>
<feature type="transmembrane region" description="Helical" evidence="1">
    <location>
        <begin position="43"/>
        <end position="65"/>
    </location>
</feature>
<keyword evidence="1" id="KW-0472">Membrane</keyword>
<organism evidence="2 3">
    <name type="scientific">Candidatus Copromonas faecavium</name>
    <name type="common">nom. illeg.</name>
    <dbReference type="NCBI Taxonomy" id="2840740"/>
    <lineage>
        <taxon>Bacteria</taxon>
        <taxon>Bacillati</taxon>
        <taxon>Bacillota</taxon>
        <taxon>Clostridia</taxon>
        <taxon>Lachnospirales</taxon>
        <taxon>Lachnospiraceae</taxon>
        <taxon>Candidatus Copromonas (nom. illeg.)</taxon>
    </lineage>
</organism>
<name>A0A9D1A2T8_9FIRM</name>
<feature type="transmembrane region" description="Helical" evidence="1">
    <location>
        <begin position="118"/>
        <end position="138"/>
    </location>
</feature>
<feature type="transmembrane region" description="Helical" evidence="1">
    <location>
        <begin position="77"/>
        <end position="98"/>
    </location>
</feature>